<protein>
    <recommendedName>
        <fullName evidence="5">Glycoprotein</fullName>
    </recommendedName>
</protein>
<proteinExistence type="predicted"/>
<feature type="compositionally biased region" description="Low complexity" evidence="1">
    <location>
        <begin position="54"/>
        <end position="67"/>
    </location>
</feature>
<organism evidence="3 4">
    <name type="scientific">Nocardioides cavernaquae</name>
    <dbReference type="NCBI Taxonomy" id="2321396"/>
    <lineage>
        <taxon>Bacteria</taxon>
        <taxon>Bacillati</taxon>
        <taxon>Actinomycetota</taxon>
        <taxon>Actinomycetes</taxon>
        <taxon>Propionibacteriales</taxon>
        <taxon>Nocardioidaceae</taxon>
        <taxon>Nocardioides</taxon>
    </lineage>
</organism>
<evidence type="ECO:0000313" key="4">
    <source>
        <dbReference type="Proteomes" id="UP000276542"/>
    </source>
</evidence>
<gene>
    <name evidence="3" type="ORF">D4739_05500</name>
</gene>
<keyword evidence="2" id="KW-1133">Transmembrane helix</keyword>
<dbReference type="InterPro" id="IPR046112">
    <property type="entry name" value="DUF6049"/>
</dbReference>
<evidence type="ECO:0000256" key="1">
    <source>
        <dbReference type="SAM" id="MobiDB-lite"/>
    </source>
</evidence>
<accession>A0A3A5HCG1</accession>
<evidence type="ECO:0000256" key="2">
    <source>
        <dbReference type="SAM" id="Phobius"/>
    </source>
</evidence>
<reference evidence="4" key="1">
    <citation type="submission" date="2018-09" db="EMBL/GenBank/DDBJ databases">
        <authorList>
            <person name="Zhu H."/>
        </authorList>
    </citation>
    <scope>NUCLEOTIDE SEQUENCE [LARGE SCALE GENOMIC DNA]</scope>
    <source>
        <strain evidence="4">K1W22B-1</strain>
    </source>
</reference>
<feature type="region of interest" description="Disordered" evidence="1">
    <location>
        <begin position="42"/>
        <end position="67"/>
    </location>
</feature>
<feature type="transmembrane region" description="Helical" evidence="2">
    <location>
        <begin position="688"/>
        <end position="709"/>
    </location>
</feature>
<dbReference type="Proteomes" id="UP000276542">
    <property type="component" value="Unassembled WGS sequence"/>
</dbReference>
<dbReference type="EMBL" id="QYRP01000002">
    <property type="protein sequence ID" value="RJS45730.1"/>
    <property type="molecule type" value="Genomic_DNA"/>
</dbReference>
<keyword evidence="2" id="KW-0812">Transmembrane</keyword>
<sequence>MRLLAALLAPLVAVIALLAWVPTNGAARLQAVGDVAVSRLATPRAESPERSSARRSPSRGAPAVSASRHAVEAPLPLGVTMDVLTPGVVPKRGPVVVRGRVVNRSSDTWTDINVYACTSHQPITSAAEITAAASTESSTVTCGRTSVFMTIKSIAPGQSKRYRLRVERDELGIGTTPGVYWFSVQALGSSADGRDGTADGSVRSFLPLVEKPGTTAEVSLVLPLRRSTAHSSDGRLVDPEGWADDLRPGGRLANLLDLAEEAPAGSVSLLTDPAVVAAARQIAGGNLPRSLGPTQVAPAPDIDAVSRSAAAAWVERFRTLATGQRVLALPYGDLDVAAATEQDASIVARALDQSEDMFRSLEINAELVVAPPSGVLPSTALSALNRATVLLSDASLPEEVAASGEVSDAVISNGNPVQIYSASLASGGPGPTNGLRAVALRQRILADASVRALDDDDRPMLVVLPDLVDPGANAEEFFDELDRDFLDLGTSLAGSEEPPEVGDLAYSDRQAEGQVDAALFPYADQLIGLGHSLDVLLPQVDDVASTALREALSAASYQAVENDGSSASALAALMSTVTWFEARLDQVTIDAPRFVILSSRTGLFAMTVTNELDQPIRISVRARTDDSLVIRAPRTINVPAASSRTVNLSAEANAIGVHAVVLVATDADGREIQKSEEISIRTNNSGRVIWVIMGGGAALLFAAIILRLVRSRRNRA</sequence>
<dbReference type="Pfam" id="PF19516">
    <property type="entry name" value="DUF6049"/>
    <property type="match status" value="2"/>
</dbReference>
<dbReference type="RefSeq" id="WP_120059629.1">
    <property type="nucleotide sequence ID" value="NZ_QYRP01000002.1"/>
</dbReference>
<keyword evidence="4" id="KW-1185">Reference proteome</keyword>
<dbReference type="AlphaFoldDB" id="A0A3A5HCG1"/>
<keyword evidence="2" id="KW-0472">Membrane</keyword>
<name>A0A3A5HCG1_9ACTN</name>
<evidence type="ECO:0008006" key="5">
    <source>
        <dbReference type="Google" id="ProtNLM"/>
    </source>
</evidence>
<comment type="caution">
    <text evidence="3">The sequence shown here is derived from an EMBL/GenBank/DDBJ whole genome shotgun (WGS) entry which is preliminary data.</text>
</comment>
<evidence type="ECO:0000313" key="3">
    <source>
        <dbReference type="EMBL" id="RJS45730.1"/>
    </source>
</evidence>